<evidence type="ECO:0000313" key="3">
    <source>
        <dbReference type="EMBL" id="VVC96451.1"/>
    </source>
</evidence>
<dbReference type="GO" id="GO:0042302">
    <property type="term" value="F:structural constituent of cuticle"/>
    <property type="evidence" value="ECO:0007669"/>
    <property type="project" value="UniProtKB-UniRule"/>
</dbReference>
<reference evidence="3 4" key="1">
    <citation type="submission" date="2017-07" db="EMBL/GenBank/DDBJ databases">
        <authorList>
            <person name="Talla V."/>
            <person name="Backstrom N."/>
        </authorList>
    </citation>
    <scope>NUCLEOTIDE SEQUENCE [LARGE SCALE GENOMIC DNA]</scope>
</reference>
<gene>
    <name evidence="3" type="ORF">LSINAPIS_LOCUS7956</name>
</gene>
<sequence>MQGTVVSERGRLVPVAEGSSEYVLVVEGEVSYIGDDGKLYVKKYTAGLDGVVVSGNYLPVAPEPVTTEAPVVAEIVSAQ</sequence>
<keyword evidence="2" id="KW-0193">Cuticle</keyword>
<protein>
    <submittedName>
        <fullName evidence="3">Uncharacterized protein</fullName>
    </submittedName>
</protein>
<dbReference type="AlphaFoldDB" id="A0A5E4QHD5"/>
<evidence type="ECO:0000256" key="1">
    <source>
        <dbReference type="ARBA" id="ARBA00022729"/>
    </source>
</evidence>
<organism evidence="3 4">
    <name type="scientific">Leptidea sinapis</name>
    <dbReference type="NCBI Taxonomy" id="189913"/>
    <lineage>
        <taxon>Eukaryota</taxon>
        <taxon>Metazoa</taxon>
        <taxon>Ecdysozoa</taxon>
        <taxon>Arthropoda</taxon>
        <taxon>Hexapoda</taxon>
        <taxon>Insecta</taxon>
        <taxon>Pterygota</taxon>
        <taxon>Neoptera</taxon>
        <taxon>Endopterygota</taxon>
        <taxon>Lepidoptera</taxon>
        <taxon>Glossata</taxon>
        <taxon>Ditrysia</taxon>
        <taxon>Papilionoidea</taxon>
        <taxon>Pieridae</taxon>
        <taxon>Dismorphiinae</taxon>
        <taxon>Leptidea</taxon>
    </lineage>
</organism>
<dbReference type="Proteomes" id="UP000324832">
    <property type="component" value="Unassembled WGS sequence"/>
</dbReference>
<dbReference type="Pfam" id="PF00379">
    <property type="entry name" value="Chitin_bind_4"/>
    <property type="match status" value="1"/>
</dbReference>
<proteinExistence type="predicted"/>
<dbReference type="InterPro" id="IPR000618">
    <property type="entry name" value="Insect_cuticle"/>
</dbReference>
<keyword evidence="1" id="KW-0732">Signal</keyword>
<evidence type="ECO:0000256" key="2">
    <source>
        <dbReference type="PROSITE-ProRule" id="PRU00497"/>
    </source>
</evidence>
<keyword evidence="4" id="KW-1185">Reference proteome</keyword>
<dbReference type="EMBL" id="FZQP02002747">
    <property type="protein sequence ID" value="VVC96451.1"/>
    <property type="molecule type" value="Genomic_DNA"/>
</dbReference>
<evidence type="ECO:0000313" key="4">
    <source>
        <dbReference type="Proteomes" id="UP000324832"/>
    </source>
</evidence>
<name>A0A5E4QHD5_9NEOP</name>
<dbReference type="PROSITE" id="PS51155">
    <property type="entry name" value="CHIT_BIND_RR_2"/>
    <property type="match status" value="1"/>
</dbReference>
<accession>A0A5E4QHD5</accession>